<dbReference type="EMBL" id="VFIA01000004">
    <property type="protein sequence ID" value="MBC3790420.1"/>
    <property type="molecule type" value="Genomic_DNA"/>
</dbReference>
<dbReference type="Proteomes" id="UP000700732">
    <property type="component" value="Unassembled WGS sequence"/>
</dbReference>
<gene>
    <name evidence="3" type="ORF">FH603_909</name>
</gene>
<sequence>MTKYTLDYSERQGQPDHPRRHAHPMLFVFIVGMLLSGLLITQSIVLKTENQQLRHQLDTQLLQYDSLLAAKLHADRKLANWQQARPPR</sequence>
<comment type="caution">
    <text evidence="3">The sequence shown here is derived from an EMBL/GenBank/DDBJ whole genome shotgun (WGS) entry which is preliminary data.</text>
</comment>
<evidence type="ECO:0000256" key="1">
    <source>
        <dbReference type="SAM" id="MobiDB-lite"/>
    </source>
</evidence>
<accession>A0ABR6W3W2</accession>
<protein>
    <recommendedName>
        <fullName evidence="5">S-adenosyl-methyltransferase</fullName>
    </recommendedName>
</protein>
<name>A0ABR6W3W2_9BACT</name>
<keyword evidence="2" id="KW-0472">Membrane</keyword>
<dbReference type="RefSeq" id="WP_186736253.1">
    <property type="nucleotide sequence ID" value="NZ_VFIA01000004.1"/>
</dbReference>
<proteinExistence type="predicted"/>
<evidence type="ECO:0000313" key="4">
    <source>
        <dbReference type="Proteomes" id="UP000700732"/>
    </source>
</evidence>
<evidence type="ECO:0000313" key="3">
    <source>
        <dbReference type="EMBL" id="MBC3790420.1"/>
    </source>
</evidence>
<evidence type="ECO:0000256" key="2">
    <source>
        <dbReference type="SAM" id="Phobius"/>
    </source>
</evidence>
<feature type="region of interest" description="Disordered" evidence="1">
    <location>
        <begin position="1"/>
        <end position="20"/>
    </location>
</feature>
<feature type="transmembrane region" description="Helical" evidence="2">
    <location>
        <begin position="25"/>
        <end position="46"/>
    </location>
</feature>
<organism evidence="3 4">
    <name type="scientific">Spirosoma utsteinense</name>
    <dbReference type="NCBI Taxonomy" id="2585773"/>
    <lineage>
        <taxon>Bacteria</taxon>
        <taxon>Pseudomonadati</taxon>
        <taxon>Bacteroidota</taxon>
        <taxon>Cytophagia</taxon>
        <taxon>Cytophagales</taxon>
        <taxon>Cytophagaceae</taxon>
        <taxon>Spirosoma</taxon>
    </lineage>
</organism>
<keyword evidence="2" id="KW-0812">Transmembrane</keyword>
<keyword evidence="4" id="KW-1185">Reference proteome</keyword>
<keyword evidence="2" id="KW-1133">Transmembrane helix</keyword>
<reference evidence="3 4" key="1">
    <citation type="submission" date="2019-06" db="EMBL/GenBank/DDBJ databases">
        <title>Spirosoma utsteinense sp. nov. isolated from Antarctic ice-free soils.</title>
        <authorList>
            <person name="Tahon G."/>
        </authorList>
    </citation>
    <scope>NUCLEOTIDE SEQUENCE [LARGE SCALE GENOMIC DNA]</scope>
    <source>
        <strain evidence="3 4">LMG 31447</strain>
    </source>
</reference>
<feature type="compositionally biased region" description="Basic and acidic residues" evidence="1">
    <location>
        <begin position="8"/>
        <end position="17"/>
    </location>
</feature>
<evidence type="ECO:0008006" key="5">
    <source>
        <dbReference type="Google" id="ProtNLM"/>
    </source>
</evidence>